<dbReference type="InterPro" id="IPR015424">
    <property type="entry name" value="PyrdxlP-dep_Trfase"/>
</dbReference>
<feature type="modified residue" description="N6-(pyridoxal phosphate)lysine" evidence="6">
    <location>
        <position position="748"/>
    </location>
</feature>
<evidence type="ECO:0000256" key="6">
    <source>
        <dbReference type="PIRSR" id="PIRSR602129-50"/>
    </source>
</evidence>
<dbReference type="GO" id="GO:0006520">
    <property type="term" value="P:amino acid metabolic process"/>
    <property type="evidence" value="ECO:0007669"/>
    <property type="project" value="InterPro"/>
</dbReference>
<reference evidence="7 8" key="1">
    <citation type="submission" date="2020-04" db="EMBL/GenBank/DDBJ databases">
        <title>Perkinsus olseni comparative genomics.</title>
        <authorList>
            <person name="Bogema D.R."/>
        </authorList>
    </citation>
    <scope>NUCLEOTIDE SEQUENCE [LARGE SCALE GENOMIC DNA]</scope>
    <source>
        <strain evidence="7">00978-12</strain>
    </source>
</reference>
<dbReference type="PANTHER" id="PTHR11999:SF70">
    <property type="entry name" value="MIP05841P"/>
    <property type="match status" value="1"/>
</dbReference>
<dbReference type="GO" id="GO:0019752">
    <property type="term" value="P:carboxylic acid metabolic process"/>
    <property type="evidence" value="ECO:0007669"/>
    <property type="project" value="InterPro"/>
</dbReference>
<gene>
    <name evidence="7" type="ORF">FOZ60_013909</name>
</gene>
<dbReference type="Proteomes" id="UP000541610">
    <property type="component" value="Unassembled WGS sequence"/>
</dbReference>
<keyword evidence="4 6" id="KW-0663">Pyridoxal phosphate</keyword>
<dbReference type="GO" id="GO:0005737">
    <property type="term" value="C:cytoplasm"/>
    <property type="evidence" value="ECO:0007669"/>
    <property type="project" value="TreeGrafter"/>
</dbReference>
<evidence type="ECO:0000256" key="2">
    <source>
        <dbReference type="ARBA" id="ARBA00009533"/>
    </source>
</evidence>
<evidence type="ECO:0000313" key="7">
    <source>
        <dbReference type="EMBL" id="KAF4680187.1"/>
    </source>
</evidence>
<dbReference type="OrthoDB" id="286427at2759"/>
<dbReference type="SUPFAM" id="SSF53383">
    <property type="entry name" value="PLP-dependent transferases"/>
    <property type="match status" value="2"/>
</dbReference>
<dbReference type="Gene3D" id="3.40.640.10">
    <property type="entry name" value="Type I PLP-dependent aspartate aminotransferase-like (Major domain)"/>
    <property type="match status" value="2"/>
</dbReference>
<evidence type="ECO:0000256" key="3">
    <source>
        <dbReference type="ARBA" id="ARBA00022793"/>
    </source>
</evidence>
<dbReference type="PRINTS" id="PR00800">
    <property type="entry name" value="YHDCRBOXLASE"/>
</dbReference>
<dbReference type="EMBL" id="JABANP010000639">
    <property type="protein sequence ID" value="KAF4680187.1"/>
    <property type="molecule type" value="Genomic_DNA"/>
</dbReference>
<dbReference type="Gene3D" id="3.90.1150.10">
    <property type="entry name" value="Aspartate Aminotransferase, domain 1"/>
    <property type="match status" value="1"/>
</dbReference>
<keyword evidence="3" id="KW-0210">Decarboxylase</keyword>
<dbReference type="InterPro" id="IPR015422">
    <property type="entry name" value="PyrdxlP-dep_Trfase_small"/>
</dbReference>
<evidence type="ECO:0000256" key="4">
    <source>
        <dbReference type="ARBA" id="ARBA00022898"/>
    </source>
</evidence>
<evidence type="ECO:0000256" key="5">
    <source>
        <dbReference type="ARBA" id="ARBA00023239"/>
    </source>
</evidence>
<dbReference type="GO" id="GO:0030170">
    <property type="term" value="F:pyridoxal phosphate binding"/>
    <property type="evidence" value="ECO:0007669"/>
    <property type="project" value="InterPro"/>
</dbReference>
<evidence type="ECO:0008006" key="9">
    <source>
        <dbReference type="Google" id="ProtNLM"/>
    </source>
</evidence>
<dbReference type="InterPro" id="IPR002129">
    <property type="entry name" value="PyrdxlP-dep_de-COase"/>
</dbReference>
<dbReference type="AlphaFoldDB" id="A0A7J6N9L7"/>
<keyword evidence="5" id="KW-0456">Lyase</keyword>
<dbReference type="PANTHER" id="PTHR11999">
    <property type="entry name" value="GROUP II PYRIDOXAL-5-PHOSPHATE DECARBOXYLASE"/>
    <property type="match status" value="1"/>
</dbReference>
<dbReference type="Pfam" id="PF00282">
    <property type="entry name" value="Pyridoxal_deC"/>
    <property type="match status" value="3"/>
</dbReference>
<dbReference type="InterPro" id="IPR010977">
    <property type="entry name" value="Aromatic_deC"/>
</dbReference>
<dbReference type="Gene3D" id="1.20.1340.10">
    <property type="entry name" value="dopa decarboxylase, N-terminal domain"/>
    <property type="match status" value="1"/>
</dbReference>
<sequence length="921" mass="100525">MNRRLIDARELRRHSKETVGFIHRLLNMQERQLGRSADTDSTISRLRELSVFPSLGREWPEILSIIEESIVPCVRFEKARRQGGLWKVEASLPAVLSEAIVNGMAAVGLQWASCPVLTELEVAVMDTLAAALGLKDDFLHSSGKGGGLIQNTAADALLAVVAAARVRKRMQTCLGTNDPRQGRVEEMLSDPDSSAKIYFEGIAAMTIFFVGVAALIEEGVCGCRHRTPRGAIVSQFPPLFCDTAQVPVGPDFSTSVDELEAMIVEDKSKAKVPVLCVAAFGAENTERYDNIAALGQICERQGIWLHVDASYGGGALFLEGHQERRLQINRYADSINMSGSFWLPTGLDMEFLWVKEKRRMTAAFAATGDYLPKATETVSAPTLSKWSVPLGRQFRSLRLWCVLQYHGLQGLTERIEAKVAAAESRSAAPDGRFQGDDQGFEANANLTIEFIARYFESLEEGPVRDLELEPGSCAARLVEDGILPAEGRSWETILEGIERLVTPGMGNWQHPKFLAFFPAKTSTPAILSEAIMAALGGISADPASHNAIEDRMEAIVMDALGKALGLGEEFLHTSGMGGGIIQNTASDALVAVVAAARTAMHLKVLSDPSMQPGGHQRGCTLQFVAYMSDQTHFCAEKACRVTGVRFRKIPSSLDEMGNFPVNVTRLKEAIAEDREQGFIPILFIANYGATNTCAVDALDDLGLLCREEDIMLHVDAAYGGTALILDAFRGDAAKIRANADSVNVNGSKWLGTGFSSAFLWVKDRRHLTATFGSLGKEPRIDRDAIECSNVSHWSLPVYSKFRALRLWTVMQYFGIEQLRACVSHDIECAARLRGMLQADEVTNGLLRFPIANPFGLVCFTAIPDSLNAKILREVESGGFMIYPSKLIDGTPIIRVAFGSALTTFEDVDVLFSCIKRALCTS</sequence>
<organism evidence="7 8">
    <name type="scientific">Perkinsus olseni</name>
    <name type="common">Perkinsus atlanticus</name>
    <dbReference type="NCBI Taxonomy" id="32597"/>
    <lineage>
        <taxon>Eukaryota</taxon>
        <taxon>Sar</taxon>
        <taxon>Alveolata</taxon>
        <taxon>Perkinsozoa</taxon>
        <taxon>Perkinsea</taxon>
        <taxon>Perkinsida</taxon>
        <taxon>Perkinsidae</taxon>
        <taxon>Perkinsus</taxon>
    </lineage>
</organism>
<dbReference type="InterPro" id="IPR015421">
    <property type="entry name" value="PyrdxlP-dep_Trfase_major"/>
</dbReference>
<name>A0A7J6N9L7_PEROL</name>
<comment type="similarity">
    <text evidence="2">Belongs to the group II decarboxylase family.</text>
</comment>
<protein>
    <recommendedName>
        <fullName evidence="9">Aromatic-L-amino-acid decarboxylase</fullName>
    </recommendedName>
</protein>
<evidence type="ECO:0000313" key="8">
    <source>
        <dbReference type="Proteomes" id="UP000541610"/>
    </source>
</evidence>
<dbReference type="GO" id="GO:0016831">
    <property type="term" value="F:carboxy-lyase activity"/>
    <property type="evidence" value="ECO:0007669"/>
    <property type="project" value="UniProtKB-KW"/>
</dbReference>
<proteinExistence type="inferred from homology"/>
<evidence type="ECO:0000256" key="1">
    <source>
        <dbReference type="ARBA" id="ARBA00001933"/>
    </source>
</evidence>
<accession>A0A7J6N9L7</accession>
<comment type="caution">
    <text evidence="7">The sequence shown here is derived from an EMBL/GenBank/DDBJ whole genome shotgun (WGS) entry which is preliminary data.</text>
</comment>
<comment type="cofactor">
    <cofactor evidence="1 6">
        <name>pyridoxal 5'-phosphate</name>
        <dbReference type="ChEBI" id="CHEBI:597326"/>
    </cofactor>
</comment>